<feature type="region of interest" description="Disordered" evidence="1">
    <location>
        <begin position="128"/>
        <end position="148"/>
    </location>
</feature>
<name>A0A2V0NRF0_9CHLO</name>
<accession>A0A2V0NRF0</accession>
<dbReference type="Pfam" id="PF21125">
    <property type="entry name" value="MPN_2A_DUB_like"/>
    <property type="match status" value="1"/>
</dbReference>
<evidence type="ECO:0000313" key="3">
    <source>
        <dbReference type="Proteomes" id="UP000247498"/>
    </source>
</evidence>
<dbReference type="OrthoDB" id="6358435at2759"/>
<dbReference type="AlphaFoldDB" id="A0A2V0NRF0"/>
<sequence length="325" mass="31966">MAPLHRLDIHGPTLAVLLQSVLTSERACDGVLLGSAVTTTSVQAEDTLDAVAVEERTALVSCTLACAATGSFYDGAGAIDAAKLDALCRSAGSGELLGWFSYRPGTLEQPSTREAAVTAALQCHLASSSGGGSGAGTSGGGGGGGSSSGIWARSASLRHANQQQQRAAPAAAAGAADRAAVFLLLSSGEGHGGATLHLTYRAFQLPGAAAAEAAALGGACLEPLEVRVLNLGRVLSAAHGCAPFEAPALAAALAAGPLPSAVERRLRDAAGGGGGDAAEAVCGALLSELRELADKVGVGSAALAAARERNARLLQRIGEVSGANS</sequence>
<dbReference type="Proteomes" id="UP000247498">
    <property type="component" value="Unassembled WGS sequence"/>
</dbReference>
<dbReference type="EMBL" id="BDRX01000015">
    <property type="protein sequence ID" value="GBF90248.1"/>
    <property type="molecule type" value="Genomic_DNA"/>
</dbReference>
<dbReference type="GO" id="GO:0005634">
    <property type="term" value="C:nucleus"/>
    <property type="evidence" value="ECO:0007669"/>
    <property type="project" value="TreeGrafter"/>
</dbReference>
<feature type="compositionally biased region" description="Gly residues" evidence="1">
    <location>
        <begin position="129"/>
        <end position="147"/>
    </location>
</feature>
<dbReference type="InParanoid" id="A0A2V0NRF0"/>
<protein>
    <recommendedName>
        <fullName evidence="4">MPN domain-containing protein</fullName>
    </recommendedName>
</protein>
<dbReference type="GO" id="GO:0031593">
    <property type="term" value="F:polyubiquitin modification-dependent protein binding"/>
    <property type="evidence" value="ECO:0007669"/>
    <property type="project" value="TreeGrafter"/>
</dbReference>
<evidence type="ECO:0008006" key="4">
    <source>
        <dbReference type="Google" id="ProtNLM"/>
    </source>
</evidence>
<comment type="caution">
    <text evidence="2">The sequence shown here is derived from an EMBL/GenBank/DDBJ whole genome shotgun (WGS) entry which is preliminary data.</text>
</comment>
<dbReference type="PANTHER" id="PTHR31728">
    <property type="entry name" value="ABRAXAS FAMILY MEMBER"/>
    <property type="match status" value="1"/>
</dbReference>
<evidence type="ECO:0000313" key="2">
    <source>
        <dbReference type="EMBL" id="GBF90248.1"/>
    </source>
</evidence>
<dbReference type="PRINTS" id="PR02051">
    <property type="entry name" value="PROTEINF175"/>
</dbReference>
<organism evidence="2 3">
    <name type="scientific">Raphidocelis subcapitata</name>
    <dbReference type="NCBI Taxonomy" id="307507"/>
    <lineage>
        <taxon>Eukaryota</taxon>
        <taxon>Viridiplantae</taxon>
        <taxon>Chlorophyta</taxon>
        <taxon>core chlorophytes</taxon>
        <taxon>Chlorophyceae</taxon>
        <taxon>CS clade</taxon>
        <taxon>Sphaeropleales</taxon>
        <taxon>Selenastraceae</taxon>
        <taxon>Raphidocelis</taxon>
    </lineage>
</organism>
<dbReference type="InterPro" id="IPR023238">
    <property type="entry name" value="FAM175"/>
</dbReference>
<proteinExistence type="predicted"/>
<keyword evidence="3" id="KW-1185">Reference proteome</keyword>
<evidence type="ECO:0000256" key="1">
    <source>
        <dbReference type="SAM" id="MobiDB-lite"/>
    </source>
</evidence>
<dbReference type="PANTHER" id="PTHR31728:SF5">
    <property type="entry name" value="OS07G0540200 PROTEIN"/>
    <property type="match status" value="1"/>
</dbReference>
<reference evidence="2 3" key="1">
    <citation type="journal article" date="2018" name="Sci. Rep.">
        <title>Raphidocelis subcapitata (=Pseudokirchneriella subcapitata) provides an insight into genome evolution and environmental adaptations in the Sphaeropleales.</title>
        <authorList>
            <person name="Suzuki S."/>
            <person name="Yamaguchi H."/>
            <person name="Nakajima N."/>
            <person name="Kawachi M."/>
        </authorList>
    </citation>
    <scope>NUCLEOTIDE SEQUENCE [LARGE SCALE GENOMIC DNA]</scope>
    <source>
        <strain evidence="2 3">NIES-35</strain>
    </source>
</reference>
<gene>
    <name evidence="2" type="ORF">Rsub_03381</name>
</gene>